<dbReference type="EMBL" id="BSYA01000358">
    <property type="protein sequence ID" value="GMG38884.1"/>
    <property type="molecule type" value="Genomic_DNA"/>
</dbReference>
<evidence type="ECO:0000313" key="2">
    <source>
        <dbReference type="EMBL" id="GMG38884.1"/>
    </source>
</evidence>
<comment type="caution">
    <text evidence="2">The sequence shown here is derived from an EMBL/GenBank/DDBJ whole genome shotgun (WGS) entry which is preliminary data.</text>
</comment>
<proteinExistence type="predicted"/>
<evidence type="ECO:0000256" key="1">
    <source>
        <dbReference type="SAM" id="MobiDB-lite"/>
    </source>
</evidence>
<sequence>MYCTSIQQVSIHLDEQGEILRPPIVRLPPRHLSYLLPMGIVWRYTPPVSGVLECLHPVTSSTNAHDPQSRRTQHSRAPPNHPIDATQMTVSESGQPEKGVLTDPNGERIDNRSSSEWAGDRITNLVIIVRYADLFQ</sequence>
<name>A0AAN4YXG7_ASPOZ</name>
<accession>A0AAN4YXG7</accession>
<feature type="region of interest" description="Disordered" evidence="1">
    <location>
        <begin position="58"/>
        <end position="113"/>
    </location>
</feature>
<protein>
    <submittedName>
        <fullName evidence="2">Unnamed protein product</fullName>
    </submittedName>
</protein>
<dbReference type="AlphaFoldDB" id="A0AAN4YXG7"/>
<reference evidence="2" key="1">
    <citation type="submission" date="2023-04" db="EMBL/GenBank/DDBJ databases">
        <title>Aspergillus oryzae NBRC 4228.</title>
        <authorList>
            <person name="Ichikawa N."/>
            <person name="Sato H."/>
            <person name="Tonouchi N."/>
        </authorList>
    </citation>
    <scope>NUCLEOTIDE SEQUENCE</scope>
    <source>
        <strain evidence="2">NBRC 4228</strain>
    </source>
</reference>
<dbReference type="Proteomes" id="UP001165205">
    <property type="component" value="Unassembled WGS sequence"/>
</dbReference>
<organism evidence="2 3">
    <name type="scientific">Aspergillus oryzae</name>
    <name type="common">Yellow koji mold</name>
    <dbReference type="NCBI Taxonomy" id="5062"/>
    <lineage>
        <taxon>Eukaryota</taxon>
        <taxon>Fungi</taxon>
        <taxon>Dikarya</taxon>
        <taxon>Ascomycota</taxon>
        <taxon>Pezizomycotina</taxon>
        <taxon>Eurotiomycetes</taxon>
        <taxon>Eurotiomycetidae</taxon>
        <taxon>Eurotiales</taxon>
        <taxon>Aspergillaceae</taxon>
        <taxon>Aspergillus</taxon>
        <taxon>Aspergillus subgen. Circumdati</taxon>
    </lineage>
</organism>
<evidence type="ECO:0000313" key="3">
    <source>
        <dbReference type="Proteomes" id="UP001165205"/>
    </source>
</evidence>
<gene>
    <name evidence="2" type="ORF">Aory04_001346900</name>
</gene>